<sequence>MIPREREVNEDANDRKDAERFADPVIETYKRQIDRTLIRENLRLSVEERFLKLMEMQRFAEELRRAGREAQRRQKEPKS</sequence>
<reference evidence="1 2" key="2">
    <citation type="submission" date="2015-01" db="EMBL/GenBank/DDBJ databases">
        <title>Complete genome sequence of Pyrinomonas methylaliphatogenes type strain K22T.</title>
        <authorList>
            <person name="Lee K.C.Y."/>
            <person name="Power J.F."/>
            <person name="Dunfield P.F."/>
            <person name="Morgan X.C."/>
            <person name="Huttenhower C."/>
            <person name="Stott M.B."/>
        </authorList>
    </citation>
    <scope>NUCLEOTIDE SEQUENCE [LARGE SCALE GENOMIC DNA]</scope>
    <source>
        <strain evidence="1 2">K22</strain>
    </source>
</reference>
<evidence type="ECO:0000313" key="1">
    <source>
        <dbReference type="EMBL" id="CDM66596.1"/>
    </source>
</evidence>
<accession>A0A0B6WZW2</accession>
<dbReference type="RefSeq" id="WP_041977978.1">
    <property type="nucleotide sequence ID" value="NZ_CBXV010000008.1"/>
</dbReference>
<name>A0A0B6WZW2_9BACT</name>
<dbReference type="STRING" id="454194.PYK22_02628"/>
<keyword evidence="2" id="KW-1185">Reference proteome</keyword>
<dbReference type="EMBL" id="CBXV010000008">
    <property type="protein sequence ID" value="CDM66596.1"/>
    <property type="molecule type" value="Genomic_DNA"/>
</dbReference>
<dbReference type="AlphaFoldDB" id="A0A0B6WZW2"/>
<proteinExistence type="predicted"/>
<organism evidence="1 2">
    <name type="scientific">Pyrinomonas methylaliphatogenes</name>
    <dbReference type="NCBI Taxonomy" id="454194"/>
    <lineage>
        <taxon>Bacteria</taxon>
        <taxon>Pseudomonadati</taxon>
        <taxon>Acidobacteriota</taxon>
        <taxon>Blastocatellia</taxon>
        <taxon>Blastocatellales</taxon>
        <taxon>Pyrinomonadaceae</taxon>
        <taxon>Pyrinomonas</taxon>
    </lineage>
</organism>
<reference evidence="1 2" key="1">
    <citation type="submission" date="2013-12" db="EMBL/GenBank/DDBJ databases">
        <authorList>
            <person name="Stott M."/>
        </authorList>
    </citation>
    <scope>NUCLEOTIDE SEQUENCE [LARGE SCALE GENOMIC DNA]</scope>
    <source>
        <strain evidence="1 2">K22</strain>
    </source>
</reference>
<gene>
    <name evidence="1" type="ORF">PYK22_02628</name>
</gene>
<dbReference type="Proteomes" id="UP000031518">
    <property type="component" value="Unassembled WGS sequence"/>
</dbReference>
<protein>
    <submittedName>
        <fullName evidence="1">Uncharacterized protein</fullName>
    </submittedName>
</protein>
<evidence type="ECO:0000313" key="2">
    <source>
        <dbReference type="Proteomes" id="UP000031518"/>
    </source>
</evidence>
<dbReference type="OrthoDB" id="335644at2"/>